<feature type="transmembrane region" description="Helical" evidence="1">
    <location>
        <begin position="95"/>
        <end position="116"/>
    </location>
</feature>
<reference evidence="3 4" key="1">
    <citation type="submission" date="2014-07" db="EMBL/GenBank/DDBJ databases">
        <title>Comparative analysis of Nitrosococcus oceani genome inventories of strains from Pacific and Atlantic gyres.</title>
        <authorList>
            <person name="Lim C.K."/>
            <person name="Wang L."/>
            <person name="Sayavedra-Soto L.A."/>
            <person name="Klotz M.G."/>
        </authorList>
    </citation>
    <scope>NUCLEOTIDE SEQUENCE [LARGE SCALE GENOMIC DNA]</scope>
    <source>
        <strain evidence="3 4">C-27</strain>
    </source>
</reference>
<dbReference type="PANTHER" id="PTHR28008:SF1">
    <property type="entry name" value="DOMAIN PROTEIN, PUTATIVE (AFU_ORTHOLOGUE AFUA_3G10980)-RELATED"/>
    <property type="match status" value="1"/>
</dbReference>
<dbReference type="AlphaFoldDB" id="A0A0E2ZLA4"/>
<feature type="transmembrane region" description="Helical" evidence="1">
    <location>
        <begin position="264"/>
        <end position="281"/>
    </location>
</feature>
<feature type="transmembrane region" description="Helical" evidence="1">
    <location>
        <begin position="326"/>
        <end position="349"/>
    </location>
</feature>
<dbReference type="InterPro" id="IPR006976">
    <property type="entry name" value="VanZ-like"/>
</dbReference>
<keyword evidence="1" id="KW-0812">Transmembrane</keyword>
<sequence length="429" mass="47327">MHNLHANGRLCMMYSKGQAKPFRLLSVIIYAGLLAYGTLYPLHDWRVPLESGWLPIFGHGSKVSYSDIFTNIVVYIPLGFLLARAVISRSPIGKIIAALLGGTVLSFLLESLQVYLPSRVSSFLDLALNTTGALAGGLLFVAVRPQGRIYECLLSLRQAHIRPGALASASMFLLGLWGLSQTSPWVPSLDISGLRQELKPLWYTLTQQIPLDFNQMVVYILTIMALGTVGAAALKSDKSAFWWFAVFISAVLLFKIPVVGRPLSAEALAGAGVGVVGFALLRQLPARGAIVSSIVAILGAVIIDELRVGTTWLISNFNWIPFKGHLTSTVIGIVDTLIGAWPFFALSILVLHLRPQRPRRILVWGGIGVFVGMFTLEWNQQYIAGRYPDITDAVLALLAWWLPWFYTPLRQEIRRHHYPDLKGNLRESG</sequence>
<keyword evidence="1" id="KW-1133">Transmembrane helix</keyword>
<dbReference type="Proteomes" id="UP000028839">
    <property type="component" value="Unassembled WGS sequence"/>
</dbReference>
<keyword evidence="1" id="KW-0472">Membrane</keyword>
<feature type="transmembrane region" description="Helical" evidence="1">
    <location>
        <begin position="361"/>
        <end position="378"/>
    </location>
</feature>
<evidence type="ECO:0000313" key="4">
    <source>
        <dbReference type="Proteomes" id="UP000028839"/>
    </source>
</evidence>
<feature type="transmembrane region" description="Helical" evidence="1">
    <location>
        <begin position="63"/>
        <end position="83"/>
    </location>
</feature>
<feature type="transmembrane region" description="Helical" evidence="1">
    <location>
        <begin position="164"/>
        <end position="180"/>
    </location>
</feature>
<feature type="transmembrane region" description="Helical" evidence="1">
    <location>
        <begin position="122"/>
        <end position="143"/>
    </location>
</feature>
<comment type="caution">
    <text evidence="3">The sequence shown here is derived from an EMBL/GenBank/DDBJ whole genome shotgun (WGS) entry which is preliminary data.</text>
</comment>
<name>A0A0E2ZLA4_9GAMM</name>
<feature type="transmembrane region" description="Helical" evidence="1">
    <location>
        <begin position="288"/>
        <end position="306"/>
    </location>
</feature>
<feature type="transmembrane region" description="Helical" evidence="1">
    <location>
        <begin position="390"/>
        <end position="407"/>
    </location>
</feature>
<evidence type="ECO:0000313" key="3">
    <source>
        <dbReference type="EMBL" id="KFI19117.1"/>
    </source>
</evidence>
<dbReference type="EMBL" id="JPGN01000062">
    <property type="protein sequence ID" value="KFI19117.1"/>
    <property type="molecule type" value="Genomic_DNA"/>
</dbReference>
<feature type="transmembrane region" description="Helical" evidence="1">
    <location>
        <begin position="216"/>
        <end position="234"/>
    </location>
</feature>
<evidence type="ECO:0000259" key="2">
    <source>
        <dbReference type="Pfam" id="PF04892"/>
    </source>
</evidence>
<feature type="domain" description="VanZ-like" evidence="2">
    <location>
        <begin position="37"/>
        <end position="142"/>
    </location>
</feature>
<feature type="transmembrane region" description="Helical" evidence="1">
    <location>
        <begin position="21"/>
        <end position="43"/>
    </location>
</feature>
<evidence type="ECO:0000256" key="1">
    <source>
        <dbReference type="SAM" id="Phobius"/>
    </source>
</evidence>
<gene>
    <name evidence="3" type="ORF">IB75_10340</name>
</gene>
<dbReference type="OrthoDB" id="283584at2"/>
<feature type="transmembrane region" description="Helical" evidence="1">
    <location>
        <begin position="241"/>
        <end position="258"/>
    </location>
</feature>
<dbReference type="HOGENOM" id="CLU_057832_0_0_6"/>
<proteinExistence type="predicted"/>
<accession>A0A0E2ZLA4</accession>
<organism evidence="3 4">
    <name type="scientific">Nitrosococcus oceani C-27</name>
    <dbReference type="NCBI Taxonomy" id="314279"/>
    <lineage>
        <taxon>Bacteria</taxon>
        <taxon>Pseudomonadati</taxon>
        <taxon>Pseudomonadota</taxon>
        <taxon>Gammaproteobacteria</taxon>
        <taxon>Chromatiales</taxon>
        <taxon>Chromatiaceae</taxon>
        <taxon>Nitrosococcus</taxon>
    </lineage>
</organism>
<dbReference type="PANTHER" id="PTHR28008">
    <property type="entry name" value="DOMAIN PROTEIN, PUTATIVE (AFU_ORTHOLOGUE AFUA_3G10980)-RELATED"/>
    <property type="match status" value="1"/>
</dbReference>
<dbReference type="Pfam" id="PF04892">
    <property type="entry name" value="VanZ"/>
    <property type="match status" value="1"/>
</dbReference>
<protein>
    <submittedName>
        <fullName evidence="3">VanZ family protein</fullName>
    </submittedName>
</protein>